<dbReference type="KEGG" id="vg:77943991"/>
<dbReference type="EMBL" id="MZ501267">
    <property type="protein sequence ID" value="QZA70586.1"/>
    <property type="molecule type" value="Genomic_DNA"/>
</dbReference>
<dbReference type="Proteomes" id="UP000827517">
    <property type="component" value="Segment"/>
</dbReference>
<proteinExistence type="predicted"/>
<reference evidence="1" key="1">
    <citation type="submission" date="2021-07" db="EMBL/GenBank/DDBJ databases">
        <authorList>
            <person name="Roth S.J."/>
            <person name="Krukonis G.P."/>
            <person name="Delesalle V.A."/>
        </authorList>
    </citation>
    <scope>NUCLEOTIDE SEQUENCE</scope>
</reference>
<evidence type="ECO:0000313" key="1">
    <source>
        <dbReference type="EMBL" id="QZA70586.1"/>
    </source>
</evidence>
<gene>
    <name evidence="1" type="primary">104</name>
    <name evidence="1" type="ORF">AH04_104</name>
</gene>
<protein>
    <submittedName>
        <fullName evidence="1">Uncharacterized protein</fullName>
    </submittedName>
</protein>
<dbReference type="RefSeq" id="YP_010667858.1">
    <property type="nucleotide sequence ID" value="NC_070952.1"/>
</dbReference>
<evidence type="ECO:0000313" key="2">
    <source>
        <dbReference type="Proteomes" id="UP000827517"/>
    </source>
</evidence>
<sequence length="217" mass="25527">MQKEEIFAVLDRLYIDQTKYNKFLEYLVTFTKEPRCKKGCLAFIEEVFNLPQIEGRDQLAIRLVASKTMSNAHETRFFIENHPITIGYGQALQQGRLSALRLVADYVLDISRRINETTLLDKSERQVFLRRAVARLLTVFHNKMLVAIKTEQWSEVEPYDWFDYLNTDLETLVGKIDSDDIIIQWSSHLYDINNLHNDENLASLKSYVEYLDTFTEF</sequence>
<dbReference type="GeneID" id="77943991"/>
<organism evidence="1 2">
    <name type="scientific">Erwinia phage AH04</name>
    <dbReference type="NCBI Taxonomy" id="2869569"/>
    <lineage>
        <taxon>Viruses</taxon>
        <taxon>Duplodnaviria</taxon>
        <taxon>Heunggongvirae</taxon>
        <taxon>Uroviricota</taxon>
        <taxon>Caudoviricetes</taxon>
        <taxon>Chimalliviridae</taxon>
        <taxon>Meadowvirus</taxon>
        <taxon>Meadowvirus AH04</taxon>
    </lineage>
</organism>
<name>A0AAE7X0T0_9CAUD</name>
<accession>A0AAE7X0T0</accession>
<keyword evidence="2" id="KW-1185">Reference proteome</keyword>